<sequence>MKKIIIFFVLSLSSFFVTGEEEINRNSSEITNFLKQDSIGGYDVRGLLSNNESRPNKILGVSVQYFDSKTSFLGASDHVTLQFSKKGYKIQASEIEELVKDFTSLNTITEFGQTDFTWMSGEAKCSVSVHKGDDIFEYSCWK</sequence>
<dbReference type="RefSeq" id="WP_305451233.1">
    <property type="nucleotide sequence ID" value="NZ_JAUYVO010000019.1"/>
</dbReference>
<evidence type="ECO:0000313" key="2">
    <source>
        <dbReference type="EMBL" id="MDP2524346.1"/>
    </source>
</evidence>
<keyword evidence="3" id="KW-1185">Reference proteome</keyword>
<comment type="caution">
    <text evidence="2">The sequence shown here is derived from an EMBL/GenBank/DDBJ whole genome shotgun (WGS) entry which is preliminary data.</text>
</comment>
<reference evidence="2" key="1">
    <citation type="submission" date="2023-07" db="EMBL/GenBank/DDBJ databases">
        <title>Genome content predicts the carbon catabolic preferences of heterotrophic bacteria.</title>
        <authorList>
            <person name="Gralka M."/>
        </authorList>
    </citation>
    <scope>NUCLEOTIDE SEQUENCE</scope>
    <source>
        <strain evidence="2">5G01</strain>
    </source>
</reference>
<dbReference type="EMBL" id="JAUYVO010000019">
    <property type="protein sequence ID" value="MDP2524346.1"/>
    <property type="molecule type" value="Genomic_DNA"/>
</dbReference>
<evidence type="ECO:0000256" key="1">
    <source>
        <dbReference type="SAM" id="SignalP"/>
    </source>
</evidence>
<name>A0ABT9EZ74_9GAMM</name>
<protein>
    <submittedName>
        <fullName evidence="2">Uncharacterized protein</fullName>
    </submittedName>
</protein>
<dbReference type="Proteomes" id="UP001177341">
    <property type="component" value="Unassembled WGS sequence"/>
</dbReference>
<feature type="chain" id="PRO_5045251792" evidence="1">
    <location>
        <begin position="20"/>
        <end position="142"/>
    </location>
</feature>
<keyword evidence="1" id="KW-0732">Signal</keyword>
<feature type="signal peptide" evidence="1">
    <location>
        <begin position="1"/>
        <end position="19"/>
    </location>
</feature>
<accession>A0ABT9EZ74</accession>
<gene>
    <name evidence="2" type="ORF">Q8W30_17415</name>
</gene>
<evidence type="ECO:0000313" key="3">
    <source>
        <dbReference type="Proteomes" id="UP001177341"/>
    </source>
</evidence>
<proteinExistence type="predicted"/>
<organism evidence="2 3">
    <name type="scientific">Neptunomonas phycophila</name>
    <dbReference type="NCBI Taxonomy" id="1572645"/>
    <lineage>
        <taxon>Bacteria</taxon>
        <taxon>Pseudomonadati</taxon>
        <taxon>Pseudomonadota</taxon>
        <taxon>Gammaproteobacteria</taxon>
        <taxon>Oceanospirillales</taxon>
        <taxon>Oceanospirillaceae</taxon>
        <taxon>Neptunomonas</taxon>
    </lineage>
</organism>